<sequence>MAIVRTKKQENPFVQVDKYCINDSSISWKAKGILIYILSKTDNWQIRFNDLVKKGKEGRDAVQSGMEELMKAGYVYYYQEREGNGKFKDWVYEVYERPEYNPNLLKGKNVIKLREDKRKKKETKNLDNKGISPKPENPDTDISPKSDFPKSEKPKSEKPKPENPDYSNNNSSNNNSSNNNSSNNHHQEKPKSENHVQEEQQQNIELFKQENPMTDDELLLFNQKIKSMKRTQKESVHNYCSKTLATVREQLAYKTTNPKKNTRKDIMPKCMTDDQNESKEQVQKSVAKEKGGQSDNDKKKSFEALMAERNKRKQQQTS</sequence>
<feature type="compositionally biased region" description="Low complexity" evidence="1">
    <location>
        <begin position="167"/>
        <end position="184"/>
    </location>
</feature>
<dbReference type="EMBL" id="BAUU01000058">
    <property type="protein sequence ID" value="GAE32862.1"/>
    <property type="molecule type" value="Genomic_DNA"/>
</dbReference>
<evidence type="ECO:0000256" key="1">
    <source>
        <dbReference type="SAM" id="MobiDB-lite"/>
    </source>
</evidence>
<evidence type="ECO:0000313" key="3">
    <source>
        <dbReference type="Proteomes" id="UP000018895"/>
    </source>
</evidence>
<reference evidence="2" key="1">
    <citation type="journal article" date="2014" name="Genome Announc.">
        <title>Draft Genome Sequences of Three Alkaliphilic Bacillus Strains, Bacillus wakoensis JCM 9140T, Bacillus akibai JCM 9157T, and Bacillus hemicellulosilyticus JCM 9152T.</title>
        <authorList>
            <person name="Yuki M."/>
            <person name="Oshima K."/>
            <person name="Suda W."/>
            <person name="Oshida Y."/>
            <person name="Kitamura K."/>
            <person name="Iida T."/>
            <person name="Hattori M."/>
            <person name="Ohkuma M."/>
        </authorList>
    </citation>
    <scope>NUCLEOTIDE SEQUENCE [LARGE SCALE GENOMIC DNA]</scope>
    <source>
        <strain evidence="2">JCM 9152</strain>
    </source>
</reference>
<dbReference type="RefSeq" id="WP_052016244.1">
    <property type="nucleotide sequence ID" value="NZ_BAUU01000058.1"/>
</dbReference>
<accession>W4QLT7</accession>
<gene>
    <name evidence="2" type="ORF">JCM9152_4450</name>
</gene>
<feature type="compositionally biased region" description="Basic and acidic residues" evidence="1">
    <location>
        <begin position="185"/>
        <end position="198"/>
    </location>
</feature>
<name>W4QLT7_9BACI</name>
<evidence type="ECO:0000313" key="2">
    <source>
        <dbReference type="EMBL" id="GAE32862.1"/>
    </source>
</evidence>
<protein>
    <submittedName>
        <fullName evidence="2">Phage replication protein</fullName>
    </submittedName>
</protein>
<dbReference type="AlphaFoldDB" id="W4QLT7"/>
<proteinExistence type="predicted"/>
<dbReference type="Proteomes" id="UP000018895">
    <property type="component" value="Unassembled WGS sequence"/>
</dbReference>
<feature type="region of interest" description="Disordered" evidence="1">
    <location>
        <begin position="116"/>
        <end position="214"/>
    </location>
</feature>
<organism evidence="2 3">
    <name type="scientific">Halalkalibacter hemicellulosilyticusJCM 9152</name>
    <dbReference type="NCBI Taxonomy" id="1236971"/>
    <lineage>
        <taxon>Bacteria</taxon>
        <taxon>Bacillati</taxon>
        <taxon>Bacillota</taxon>
        <taxon>Bacilli</taxon>
        <taxon>Bacillales</taxon>
        <taxon>Bacillaceae</taxon>
        <taxon>Halalkalibacter</taxon>
    </lineage>
</organism>
<comment type="caution">
    <text evidence="2">The sequence shown here is derived from an EMBL/GenBank/DDBJ whole genome shotgun (WGS) entry which is preliminary data.</text>
</comment>
<feature type="compositionally biased region" description="Basic and acidic residues" evidence="1">
    <location>
        <begin position="276"/>
        <end position="309"/>
    </location>
</feature>
<feature type="region of interest" description="Disordered" evidence="1">
    <location>
        <begin position="254"/>
        <end position="318"/>
    </location>
</feature>
<feature type="compositionally biased region" description="Basic and acidic residues" evidence="1">
    <location>
        <begin position="142"/>
        <end position="163"/>
    </location>
</feature>
<dbReference type="OrthoDB" id="3199595at2"/>
<keyword evidence="3" id="KW-1185">Reference proteome</keyword>